<dbReference type="CDD" id="cd04051">
    <property type="entry name" value="C2_SRC2_like"/>
    <property type="match status" value="1"/>
</dbReference>
<evidence type="ECO:0000256" key="1">
    <source>
        <dbReference type="SAM" id="MobiDB-lite"/>
    </source>
</evidence>
<dbReference type="InterPro" id="IPR000008">
    <property type="entry name" value="C2_dom"/>
</dbReference>
<evidence type="ECO:0000313" key="3">
    <source>
        <dbReference type="EnsemblPlants" id="AUR62008595-RA:cds"/>
    </source>
</evidence>
<evidence type="ECO:0000259" key="2">
    <source>
        <dbReference type="PROSITE" id="PS50004"/>
    </source>
</evidence>
<dbReference type="PANTHER" id="PTHR32246:SF173">
    <property type="entry name" value="C2 DOMAIN-CONTAINING PROTEIN"/>
    <property type="match status" value="1"/>
</dbReference>
<feature type="compositionally biased region" description="Low complexity" evidence="1">
    <location>
        <begin position="189"/>
        <end position="199"/>
    </location>
</feature>
<organism evidence="3 4">
    <name type="scientific">Chenopodium quinoa</name>
    <name type="common">Quinoa</name>
    <dbReference type="NCBI Taxonomy" id="63459"/>
    <lineage>
        <taxon>Eukaryota</taxon>
        <taxon>Viridiplantae</taxon>
        <taxon>Streptophyta</taxon>
        <taxon>Embryophyta</taxon>
        <taxon>Tracheophyta</taxon>
        <taxon>Spermatophyta</taxon>
        <taxon>Magnoliopsida</taxon>
        <taxon>eudicotyledons</taxon>
        <taxon>Gunneridae</taxon>
        <taxon>Pentapetalae</taxon>
        <taxon>Caryophyllales</taxon>
        <taxon>Chenopodiaceae</taxon>
        <taxon>Chenopodioideae</taxon>
        <taxon>Atripliceae</taxon>
        <taxon>Chenopodium</taxon>
    </lineage>
</organism>
<feature type="region of interest" description="Disordered" evidence="1">
    <location>
        <begin position="188"/>
        <end position="236"/>
    </location>
</feature>
<dbReference type="Proteomes" id="UP000596660">
    <property type="component" value="Unplaced"/>
</dbReference>
<dbReference type="InterPro" id="IPR044750">
    <property type="entry name" value="C2_SRC2/BAP"/>
</dbReference>
<reference evidence="3" key="2">
    <citation type="submission" date="2021-03" db="UniProtKB">
        <authorList>
            <consortium name="EnsemblPlants"/>
        </authorList>
    </citation>
    <scope>IDENTIFICATION</scope>
</reference>
<dbReference type="AlphaFoldDB" id="A0A803L9Q6"/>
<feature type="region of interest" description="Disordered" evidence="1">
    <location>
        <begin position="149"/>
        <end position="168"/>
    </location>
</feature>
<feature type="domain" description="C2" evidence="2">
    <location>
        <begin position="1"/>
        <end position="112"/>
    </location>
</feature>
<dbReference type="PANTHER" id="PTHR32246">
    <property type="entry name" value="INGRESSION PROTEIN FIC1"/>
    <property type="match status" value="1"/>
</dbReference>
<dbReference type="GO" id="GO:0006952">
    <property type="term" value="P:defense response"/>
    <property type="evidence" value="ECO:0007669"/>
    <property type="project" value="InterPro"/>
</dbReference>
<feature type="compositionally biased region" description="Low complexity" evidence="1">
    <location>
        <begin position="152"/>
        <end position="168"/>
    </location>
</feature>
<dbReference type="SMART" id="SM00239">
    <property type="entry name" value="C2"/>
    <property type="match status" value="1"/>
</dbReference>
<dbReference type="Gene3D" id="2.60.40.150">
    <property type="entry name" value="C2 domain"/>
    <property type="match status" value="1"/>
</dbReference>
<dbReference type="InterPro" id="IPR035892">
    <property type="entry name" value="C2_domain_sf"/>
</dbReference>
<dbReference type="Pfam" id="PF00168">
    <property type="entry name" value="C2"/>
    <property type="match status" value="1"/>
</dbReference>
<sequence>MVYKTLEITLISAKDLKNVNLIGKMDPYVVVHLSDDPKNKQKTPVHQDGGTNPAWNYTIRFTIDDAVAAKPGKYVVFTLKHEHTFGADKDLGEVLVPLKELLDGVKDPSGSQLVTYQVKRVSSQKAQGELKLSYKFVDVNNMGSYGKGEYKPAQSCSSSSGSAAAAAAPYPPPGGYGGGYGDVYPPPHHAGGYPPAHSQAPPPAAGIPYAAAGAPGGYPPQQYPPQQSHGTGVPYSAAPQGYPQYGGYPPPPNAGYGYPPSGGYPPPGGYPAYPPAGGYAQKPQKPKKSGGMGMGLGAGLLGGAIGGLSVDLAYKICVLDQNNVQTVYIFVLTAVFPLDVADSTSSTSSLPYSTVTCGLILPISELNVPYASSSAFVNVMISTSSAY</sequence>
<dbReference type="SUPFAM" id="SSF49562">
    <property type="entry name" value="C2 domain (Calcium/lipid-binding domain, CaLB)"/>
    <property type="match status" value="1"/>
</dbReference>
<dbReference type="Gramene" id="AUR62008595-RA">
    <property type="protein sequence ID" value="AUR62008595-RA:cds"/>
    <property type="gene ID" value="AUR62008595"/>
</dbReference>
<dbReference type="EnsemblPlants" id="AUR62008595-RA">
    <property type="protein sequence ID" value="AUR62008595-RA:cds"/>
    <property type="gene ID" value="AUR62008595"/>
</dbReference>
<evidence type="ECO:0000313" key="4">
    <source>
        <dbReference type="Proteomes" id="UP000596660"/>
    </source>
</evidence>
<protein>
    <recommendedName>
        <fullName evidence="2">C2 domain-containing protein</fullName>
    </recommendedName>
</protein>
<reference evidence="3" key="1">
    <citation type="journal article" date="2017" name="Nature">
        <title>The genome of Chenopodium quinoa.</title>
        <authorList>
            <person name="Jarvis D.E."/>
            <person name="Ho Y.S."/>
            <person name="Lightfoot D.J."/>
            <person name="Schmoeckel S.M."/>
            <person name="Li B."/>
            <person name="Borm T.J.A."/>
            <person name="Ohyanagi H."/>
            <person name="Mineta K."/>
            <person name="Michell C.T."/>
            <person name="Saber N."/>
            <person name="Kharbatia N.M."/>
            <person name="Rupper R.R."/>
            <person name="Sharp A.R."/>
            <person name="Dally N."/>
            <person name="Boughton B.A."/>
            <person name="Woo Y.H."/>
            <person name="Gao G."/>
            <person name="Schijlen E.G.W.M."/>
            <person name="Guo X."/>
            <person name="Momin A.A."/>
            <person name="Negrao S."/>
            <person name="Al-Babili S."/>
            <person name="Gehring C."/>
            <person name="Roessner U."/>
            <person name="Jung C."/>
            <person name="Murphy K."/>
            <person name="Arold S.T."/>
            <person name="Gojobori T."/>
            <person name="van der Linden C.G."/>
            <person name="van Loo E.N."/>
            <person name="Jellen E.N."/>
            <person name="Maughan P.J."/>
            <person name="Tester M."/>
        </authorList>
    </citation>
    <scope>NUCLEOTIDE SEQUENCE [LARGE SCALE GENOMIC DNA]</scope>
    <source>
        <strain evidence="3">cv. PI 614886</strain>
    </source>
</reference>
<name>A0A803L9Q6_CHEQI</name>
<accession>A0A803L9Q6</accession>
<proteinExistence type="predicted"/>
<keyword evidence="4" id="KW-1185">Reference proteome</keyword>
<dbReference type="PROSITE" id="PS50004">
    <property type="entry name" value="C2"/>
    <property type="match status" value="1"/>
</dbReference>